<dbReference type="InterPro" id="IPR001304">
    <property type="entry name" value="C-type_lectin-like"/>
</dbReference>
<feature type="signal peptide" evidence="1">
    <location>
        <begin position="1"/>
        <end position="15"/>
    </location>
</feature>
<dbReference type="PANTHER" id="PTHR47753:SF2">
    <property type="entry name" value="C-TYPE LECTIN DOMAIN-CONTAINING PROTEIN"/>
    <property type="match status" value="1"/>
</dbReference>
<dbReference type="EMBL" id="GL379912">
    <property type="protein sequence ID" value="EGT34372.1"/>
    <property type="molecule type" value="Genomic_DNA"/>
</dbReference>
<protein>
    <recommendedName>
        <fullName evidence="2">C-type lectin domain-containing protein</fullName>
    </recommendedName>
</protein>
<dbReference type="PROSITE" id="PS50041">
    <property type="entry name" value="C_TYPE_LECTIN_2"/>
    <property type="match status" value="1"/>
</dbReference>
<keyword evidence="4" id="KW-1185">Reference proteome</keyword>
<evidence type="ECO:0000259" key="2">
    <source>
        <dbReference type="PROSITE" id="PS50041"/>
    </source>
</evidence>
<proteinExistence type="predicted"/>
<dbReference type="AlphaFoldDB" id="G0NN31"/>
<dbReference type="CDD" id="cd00037">
    <property type="entry name" value="CLECT"/>
    <property type="match status" value="1"/>
</dbReference>
<dbReference type="OrthoDB" id="5902236at2759"/>
<feature type="chain" id="PRO_5013265996" description="C-type lectin domain-containing protein" evidence="1">
    <location>
        <begin position="16"/>
        <end position="233"/>
    </location>
</feature>
<evidence type="ECO:0000313" key="3">
    <source>
        <dbReference type="EMBL" id="EGT34372.1"/>
    </source>
</evidence>
<dbReference type="InterPro" id="IPR016187">
    <property type="entry name" value="CTDL_fold"/>
</dbReference>
<dbReference type="eggNOG" id="ENOG502R4S2">
    <property type="taxonomic scope" value="Eukaryota"/>
</dbReference>
<dbReference type="STRING" id="135651.G0NN31"/>
<dbReference type="Pfam" id="PF00059">
    <property type="entry name" value="Lectin_C"/>
    <property type="match status" value="1"/>
</dbReference>
<keyword evidence="1" id="KW-0732">Signal</keyword>
<evidence type="ECO:0000256" key="1">
    <source>
        <dbReference type="SAM" id="SignalP"/>
    </source>
</evidence>
<name>G0NN31_CAEBE</name>
<dbReference type="Proteomes" id="UP000008068">
    <property type="component" value="Unassembled WGS sequence"/>
</dbReference>
<dbReference type="SMART" id="SM00034">
    <property type="entry name" value="CLECT"/>
    <property type="match status" value="1"/>
</dbReference>
<feature type="domain" description="C-type lectin" evidence="2">
    <location>
        <begin position="57"/>
        <end position="223"/>
    </location>
</feature>
<dbReference type="PANTHER" id="PTHR47753">
    <property type="entry name" value="C-TYPE LECTIN-RELATED"/>
    <property type="match status" value="1"/>
</dbReference>
<accession>G0NN31</accession>
<dbReference type="Gene3D" id="3.10.100.10">
    <property type="entry name" value="Mannose-Binding Protein A, subunit A"/>
    <property type="match status" value="1"/>
</dbReference>
<dbReference type="HOGENOM" id="CLU_1162017_0_0_1"/>
<evidence type="ECO:0000313" key="4">
    <source>
        <dbReference type="Proteomes" id="UP000008068"/>
    </source>
</evidence>
<dbReference type="SUPFAM" id="SSF56436">
    <property type="entry name" value="C-type lectin-like"/>
    <property type="match status" value="1"/>
</dbReference>
<reference evidence="4" key="1">
    <citation type="submission" date="2011-07" db="EMBL/GenBank/DDBJ databases">
        <authorList>
            <consortium name="Caenorhabditis brenneri Sequencing and Analysis Consortium"/>
            <person name="Wilson R.K."/>
        </authorList>
    </citation>
    <scope>NUCLEOTIDE SEQUENCE [LARGE SCALE GENOMIC DNA]</scope>
    <source>
        <strain evidence="4">PB2801</strain>
    </source>
</reference>
<sequence>MWTVLIIAIVTMAYGLTETTLYFLSTGACGSQEPRKPPMKYGDCDSDWVTVNRTKTGQKYCHKFFSDRLTYEEAEKKCQEYEAHLSGFTDQNELDILDKMLDKAKSEGVRFDNGDNVWIGARRRTACSTREGIGAEEGGFNPDPTHPCSRLQAFEWVNGVAQNPPDFEDRWIAEVEPLFYDNAENCVELLKGVKNWELWPKDVVGDKKLNDVHCGRDLYYLCGKEAPIVKTDK</sequence>
<organism evidence="4">
    <name type="scientific">Caenorhabditis brenneri</name>
    <name type="common">Nematode worm</name>
    <dbReference type="NCBI Taxonomy" id="135651"/>
    <lineage>
        <taxon>Eukaryota</taxon>
        <taxon>Metazoa</taxon>
        <taxon>Ecdysozoa</taxon>
        <taxon>Nematoda</taxon>
        <taxon>Chromadorea</taxon>
        <taxon>Rhabditida</taxon>
        <taxon>Rhabditina</taxon>
        <taxon>Rhabditomorpha</taxon>
        <taxon>Rhabditoidea</taxon>
        <taxon>Rhabditidae</taxon>
        <taxon>Peloderinae</taxon>
        <taxon>Caenorhabditis</taxon>
    </lineage>
</organism>
<dbReference type="InterPro" id="IPR016186">
    <property type="entry name" value="C-type_lectin-like/link_sf"/>
</dbReference>
<dbReference type="InParanoid" id="G0NN31"/>
<gene>
    <name evidence="3" type="ORF">CAEBREN_00312</name>
</gene>